<protein>
    <submittedName>
        <fullName evidence="4">Cobalt-zinc-cadmium resistance protein CzcC</fullName>
    </submittedName>
</protein>
<dbReference type="AlphaFoldDB" id="A0A518GBR3"/>
<evidence type="ECO:0000313" key="5">
    <source>
        <dbReference type="Proteomes" id="UP000318017"/>
    </source>
</evidence>
<dbReference type="SUPFAM" id="SSF56954">
    <property type="entry name" value="Outer membrane efflux proteins (OEP)"/>
    <property type="match status" value="1"/>
</dbReference>
<dbReference type="InterPro" id="IPR010131">
    <property type="entry name" value="MdtP/NodT-like"/>
</dbReference>
<feature type="chain" id="PRO_5022092493" evidence="3">
    <location>
        <begin position="26"/>
        <end position="477"/>
    </location>
</feature>
<dbReference type="KEGG" id="ahel:Q31a_43400"/>
<accession>A0A518GBR3</accession>
<dbReference type="OrthoDB" id="5757211at2"/>
<dbReference type="RefSeq" id="WP_145081778.1">
    <property type="nucleotide sequence ID" value="NZ_CP036298.1"/>
</dbReference>
<dbReference type="Pfam" id="PF02321">
    <property type="entry name" value="OEP"/>
    <property type="match status" value="1"/>
</dbReference>
<dbReference type="InterPro" id="IPR003423">
    <property type="entry name" value="OMP_efflux"/>
</dbReference>
<keyword evidence="3" id="KW-0732">Signal</keyword>
<dbReference type="GO" id="GO:0015562">
    <property type="term" value="F:efflux transmembrane transporter activity"/>
    <property type="evidence" value="ECO:0007669"/>
    <property type="project" value="InterPro"/>
</dbReference>
<feature type="signal peptide" evidence="3">
    <location>
        <begin position="1"/>
        <end position="25"/>
    </location>
</feature>
<feature type="coiled-coil region" evidence="2">
    <location>
        <begin position="222"/>
        <end position="249"/>
    </location>
</feature>
<name>A0A518GBR3_9BACT</name>
<keyword evidence="2" id="KW-0175">Coiled coil</keyword>
<organism evidence="4 5">
    <name type="scientific">Aureliella helgolandensis</name>
    <dbReference type="NCBI Taxonomy" id="2527968"/>
    <lineage>
        <taxon>Bacteria</taxon>
        <taxon>Pseudomonadati</taxon>
        <taxon>Planctomycetota</taxon>
        <taxon>Planctomycetia</taxon>
        <taxon>Pirellulales</taxon>
        <taxon>Pirellulaceae</taxon>
        <taxon>Aureliella</taxon>
    </lineage>
</organism>
<dbReference type="EMBL" id="CP036298">
    <property type="protein sequence ID" value="QDV25970.1"/>
    <property type="molecule type" value="Genomic_DNA"/>
</dbReference>
<dbReference type="Gene3D" id="1.20.1600.10">
    <property type="entry name" value="Outer membrane efflux proteins (OEP)"/>
    <property type="match status" value="1"/>
</dbReference>
<gene>
    <name evidence="4" type="primary">czcC_2</name>
    <name evidence="4" type="ORF">Q31a_43400</name>
</gene>
<dbReference type="Proteomes" id="UP000318017">
    <property type="component" value="Chromosome"/>
</dbReference>
<comment type="similarity">
    <text evidence="1">Belongs to the outer membrane factor (OMF) (TC 1.B.17) family.</text>
</comment>
<reference evidence="4 5" key="1">
    <citation type="submission" date="2019-02" db="EMBL/GenBank/DDBJ databases">
        <title>Deep-cultivation of Planctomycetes and their phenomic and genomic characterization uncovers novel biology.</title>
        <authorList>
            <person name="Wiegand S."/>
            <person name="Jogler M."/>
            <person name="Boedeker C."/>
            <person name="Pinto D."/>
            <person name="Vollmers J."/>
            <person name="Rivas-Marin E."/>
            <person name="Kohn T."/>
            <person name="Peeters S.H."/>
            <person name="Heuer A."/>
            <person name="Rast P."/>
            <person name="Oberbeckmann S."/>
            <person name="Bunk B."/>
            <person name="Jeske O."/>
            <person name="Meyerdierks A."/>
            <person name="Storesund J.E."/>
            <person name="Kallscheuer N."/>
            <person name="Luecker S."/>
            <person name="Lage O.M."/>
            <person name="Pohl T."/>
            <person name="Merkel B.J."/>
            <person name="Hornburger P."/>
            <person name="Mueller R.-W."/>
            <person name="Bruemmer F."/>
            <person name="Labrenz M."/>
            <person name="Spormann A.M."/>
            <person name="Op den Camp H."/>
            <person name="Overmann J."/>
            <person name="Amann R."/>
            <person name="Jetten M.S.M."/>
            <person name="Mascher T."/>
            <person name="Medema M.H."/>
            <person name="Devos D.P."/>
            <person name="Kaster A.-K."/>
            <person name="Ovreas L."/>
            <person name="Rohde M."/>
            <person name="Galperin M.Y."/>
            <person name="Jogler C."/>
        </authorList>
    </citation>
    <scope>NUCLEOTIDE SEQUENCE [LARGE SCALE GENOMIC DNA]</scope>
    <source>
        <strain evidence="4 5">Q31a</strain>
    </source>
</reference>
<evidence type="ECO:0000313" key="4">
    <source>
        <dbReference type="EMBL" id="QDV25970.1"/>
    </source>
</evidence>
<evidence type="ECO:0000256" key="2">
    <source>
        <dbReference type="SAM" id="Coils"/>
    </source>
</evidence>
<dbReference type="PANTHER" id="PTHR30203:SF24">
    <property type="entry name" value="BLR4935 PROTEIN"/>
    <property type="match status" value="1"/>
</dbReference>
<evidence type="ECO:0000256" key="1">
    <source>
        <dbReference type="ARBA" id="ARBA00007613"/>
    </source>
</evidence>
<keyword evidence="5" id="KW-1185">Reference proteome</keyword>
<proteinExistence type="inferred from homology"/>
<dbReference type="PANTHER" id="PTHR30203">
    <property type="entry name" value="OUTER MEMBRANE CATION EFFLUX PROTEIN"/>
    <property type="match status" value="1"/>
</dbReference>
<sequence length="477" mass="53794" precursor="true">MKCKHSRIRKLLTLALSASASMASAQQAHFSDGSARSMTMPADRRVLPESELPPLPEVPTGFFDSGLSETANQSSYTLDYLLQLAAANNPTIRQARRQISGETAKALQAGLYPNPILMYVGEKINSDGSAGEFQGFEIQQRFVTANKLQLSRLKYRQRAQVAEHLAIAQQYRVSNDIQKHFYQTLAASERLDMRRELLKTAEDTSVTARELYNQGQTTLPGIRRANIDLQQHRLDLLNAENEFAEAFRKLTAVIGCDISLGYIDGNLRPQRALPTFDAVYAELIDNSPEVLAARAKLAADHTAVRRESVQWVPDIVVQGGPGYNFSNYDPVYNASVRLELPIYDRNQGTILQARNDLARQREEIRRIELLLRERLAMAYRTYATSLQHATEYEGVIIPERQRAYEELLQSYKENRVDWPEILDAQTALFTARLQQIDQFRDVRIQETLIDGFLLEGGLMAAESSTPPGHIDSVPKPR</sequence>
<evidence type="ECO:0000256" key="3">
    <source>
        <dbReference type="SAM" id="SignalP"/>
    </source>
</evidence>